<evidence type="ECO:0000256" key="15">
    <source>
        <dbReference type="NCBIfam" id="TIGR00560"/>
    </source>
</evidence>
<comment type="similarity">
    <text evidence="3 16">Belongs to the CDP-alcohol phosphatidyltransferase class-I family.</text>
</comment>
<dbReference type="OrthoDB" id="9796672at2"/>
<keyword evidence="12" id="KW-0594">Phospholipid biosynthesis</keyword>
<dbReference type="STRING" id="1882918.BCY86_02995"/>
<dbReference type="InterPro" id="IPR048254">
    <property type="entry name" value="CDP_ALCOHOL_P_TRANSF_CS"/>
</dbReference>
<proteinExistence type="inferred from homology"/>
<evidence type="ECO:0000256" key="16">
    <source>
        <dbReference type="RuleBase" id="RU003750"/>
    </source>
</evidence>
<evidence type="ECO:0000256" key="8">
    <source>
        <dbReference type="ARBA" id="ARBA00022692"/>
    </source>
</evidence>
<dbReference type="InterPro" id="IPR050324">
    <property type="entry name" value="CDP-alcohol_PTase-I"/>
</dbReference>
<evidence type="ECO:0000256" key="9">
    <source>
        <dbReference type="ARBA" id="ARBA00022989"/>
    </source>
</evidence>
<feature type="transmembrane region" description="Helical" evidence="17">
    <location>
        <begin position="169"/>
        <end position="192"/>
    </location>
</feature>
<dbReference type="InterPro" id="IPR000462">
    <property type="entry name" value="CDP-OH_P_trans"/>
</dbReference>
<keyword evidence="13" id="KW-1208">Phospholipid metabolism</keyword>
<evidence type="ECO:0000256" key="17">
    <source>
        <dbReference type="SAM" id="Phobius"/>
    </source>
</evidence>
<evidence type="ECO:0000256" key="4">
    <source>
        <dbReference type="ARBA" id="ARBA00013170"/>
    </source>
</evidence>
<keyword evidence="8 17" id="KW-0812">Transmembrane</keyword>
<dbReference type="Pfam" id="PF01066">
    <property type="entry name" value="CDP-OH_P_transf"/>
    <property type="match status" value="1"/>
</dbReference>
<dbReference type="GO" id="GO:0046474">
    <property type="term" value="P:glycerophospholipid biosynthetic process"/>
    <property type="evidence" value="ECO:0007669"/>
    <property type="project" value="TreeGrafter"/>
</dbReference>
<comment type="pathway">
    <text evidence="2">Phospholipid metabolism; phosphatidylglycerol biosynthesis; phosphatidylglycerol from CDP-diacylglycerol: step 1/2.</text>
</comment>
<evidence type="ECO:0000256" key="3">
    <source>
        <dbReference type="ARBA" id="ARBA00010441"/>
    </source>
</evidence>
<dbReference type="EC" id="2.7.8.5" evidence="4 15"/>
<evidence type="ECO:0000313" key="18">
    <source>
        <dbReference type="EMBL" id="APR99756.1"/>
    </source>
</evidence>
<dbReference type="Gene3D" id="1.20.120.1760">
    <property type="match status" value="1"/>
</dbReference>
<dbReference type="Proteomes" id="UP000185544">
    <property type="component" value="Chromosome"/>
</dbReference>
<evidence type="ECO:0000256" key="5">
    <source>
        <dbReference type="ARBA" id="ARBA00014944"/>
    </source>
</evidence>
<keyword evidence="7 16" id="KW-0808">Transferase</keyword>
<dbReference type="PROSITE" id="PS00379">
    <property type="entry name" value="CDP_ALCOHOL_P_TRANSF"/>
    <property type="match status" value="1"/>
</dbReference>
<keyword evidence="10" id="KW-0443">Lipid metabolism</keyword>
<evidence type="ECO:0000256" key="11">
    <source>
        <dbReference type="ARBA" id="ARBA00023136"/>
    </source>
</evidence>
<keyword evidence="19" id="KW-1185">Reference proteome</keyword>
<dbReference type="EMBL" id="CP016908">
    <property type="protein sequence ID" value="APR99756.1"/>
    <property type="molecule type" value="Genomic_DNA"/>
</dbReference>
<evidence type="ECO:0000313" key="19">
    <source>
        <dbReference type="Proteomes" id="UP000185544"/>
    </source>
</evidence>
<dbReference type="GO" id="GO:0008444">
    <property type="term" value="F:CDP-diacylglycerol-glycerol-3-phosphate 3-phosphatidyltransferase activity"/>
    <property type="evidence" value="ECO:0007669"/>
    <property type="project" value="UniProtKB-UniRule"/>
</dbReference>
<evidence type="ECO:0000256" key="13">
    <source>
        <dbReference type="ARBA" id="ARBA00023264"/>
    </source>
</evidence>
<accession>A0A1L6MW59</accession>
<keyword evidence="6" id="KW-0444">Lipid biosynthesis</keyword>
<comment type="catalytic activity">
    <reaction evidence="14">
        <text>a CDP-1,2-diacyl-sn-glycerol + sn-glycerol 3-phosphate = a 1,2-diacyl-sn-glycero-3-phospho-(1'-sn-glycero-3'-phosphate) + CMP + H(+)</text>
        <dbReference type="Rhea" id="RHEA:12593"/>
        <dbReference type="ChEBI" id="CHEBI:15378"/>
        <dbReference type="ChEBI" id="CHEBI:57597"/>
        <dbReference type="ChEBI" id="CHEBI:58332"/>
        <dbReference type="ChEBI" id="CHEBI:60110"/>
        <dbReference type="ChEBI" id="CHEBI:60377"/>
        <dbReference type="EC" id="2.7.8.5"/>
    </reaction>
</comment>
<dbReference type="GO" id="GO:0016020">
    <property type="term" value="C:membrane"/>
    <property type="evidence" value="ECO:0007669"/>
    <property type="project" value="UniProtKB-SubCell"/>
</dbReference>
<feature type="transmembrane region" description="Helical" evidence="17">
    <location>
        <begin position="51"/>
        <end position="70"/>
    </location>
</feature>
<dbReference type="PANTHER" id="PTHR14269">
    <property type="entry name" value="CDP-DIACYLGLYCEROL--GLYCEROL-3-PHOSPHATE 3-PHOSPHATIDYLTRANSFERASE-RELATED"/>
    <property type="match status" value="1"/>
</dbReference>
<feature type="transmembrane region" description="Helical" evidence="17">
    <location>
        <begin position="20"/>
        <end position="39"/>
    </location>
</feature>
<evidence type="ECO:0000256" key="1">
    <source>
        <dbReference type="ARBA" id="ARBA00004141"/>
    </source>
</evidence>
<organism evidence="18 19">
    <name type="scientific">Pajaroellobacter abortibovis</name>
    <dbReference type="NCBI Taxonomy" id="1882918"/>
    <lineage>
        <taxon>Bacteria</taxon>
        <taxon>Pseudomonadati</taxon>
        <taxon>Myxococcota</taxon>
        <taxon>Polyangia</taxon>
        <taxon>Polyangiales</taxon>
        <taxon>Polyangiaceae</taxon>
    </lineage>
</organism>
<evidence type="ECO:0000256" key="2">
    <source>
        <dbReference type="ARBA" id="ARBA00005042"/>
    </source>
</evidence>
<dbReference type="InterPro" id="IPR043130">
    <property type="entry name" value="CDP-OH_PTrfase_TM_dom"/>
</dbReference>
<reference evidence="18 19" key="1">
    <citation type="submission" date="2016-08" db="EMBL/GenBank/DDBJ databases">
        <title>Identification and validation of antigenic proteins from Pajaroellobacter abortibovis using de-novo genome sequence assembly and reverse vaccinology.</title>
        <authorList>
            <person name="Welly B.T."/>
            <person name="Miller M.R."/>
            <person name="Stott J.L."/>
            <person name="Blanchard M.T."/>
            <person name="Islas-Trejo A.D."/>
            <person name="O'Rourke S.M."/>
            <person name="Young A.E."/>
            <person name="Medrano J.F."/>
            <person name="Van Eenennaam A.L."/>
        </authorList>
    </citation>
    <scope>NUCLEOTIDE SEQUENCE [LARGE SCALE GENOMIC DNA]</scope>
    <source>
        <strain evidence="18 19">BTF92-0548A/99-0131</strain>
    </source>
</reference>
<dbReference type="NCBIfam" id="TIGR00560">
    <property type="entry name" value="pgsA"/>
    <property type="match status" value="1"/>
</dbReference>
<feature type="transmembrane region" description="Helical" evidence="17">
    <location>
        <begin position="91"/>
        <end position="116"/>
    </location>
</feature>
<dbReference type="PIRSF" id="PIRSF000847">
    <property type="entry name" value="Phos_ph_gly_syn"/>
    <property type="match status" value="1"/>
</dbReference>
<name>A0A1L6MW59_9BACT</name>
<evidence type="ECO:0000256" key="6">
    <source>
        <dbReference type="ARBA" id="ARBA00022516"/>
    </source>
</evidence>
<dbReference type="InterPro" id="IPR004570">
    <property type="entry name" value="Phosphatidylglycerol_P_synth"/>
</dbReference>
<evidence type="ECO:0000256" key="7">
    <source>
        <dbReference type="ARBA" id="ARBA00022679"/>
    </source>
</evidence>
<dbReference type="RefSeq" id="WP_075276403.1">
    <property type="nucleotide sequence ID" value="NZ_CP016908.1"/>
</dbReference>
<evidence type="ECO:0000256" key="12">
    <source>
        <dbReference type="ARBA" id="ARBA00023209"/>
    </source>
</evidence>
<protein>
    <recommendedName>
        <fullName evidence="5 15">CDP-diacylglycerol--glycerol-3-phosphate 3-phosphatidyltransferase</fullName>
        <ecNumber evidence="4 15">2.7.8.5</ecNumber>
    </recommendedName>
</protein>
<comment type="subcellular location">
    <subcellularLocation>
        <location evidence="1">Membrane</location>
        <topology evidence="1">Multi-pass membrane protein</topology>
    </subcellularLocation>
</comment>
<gene>
    <name evidence="18" type="ORF">BCY86_02995</name>
</gene>
<keyword evidence="11 17" id="KW-0472">Membrane</keyword>
<evidence type="ECO:0000256" key="10">
    <source>
        <dbReference type="ARBA" id="ARBA00023098"/>
    </source>
</evidence>
<sequence length="225" mass="24671">MNEQVAFQPPKHRRSIVQDAFNLPNLLTMGRVLAIPPFLYFLDKDTPADGVYAALIFTAAALTDLLDGYLARKLNLVSIFGKLMDPLTDKLIVMASLVWCAAMGRITPWIVVVLLGRELTVNALRMVAVNEGVVIAAGQEGKTKTALQMIGIIALVLGYPYELSYYPGIHLGAVDLIYVGTVLLYISLFFSLASAGQYLRLLTTTIEAKVQKKQDDTLSPQRNPS</sequence>
<dbReference type="AlphaFoldDB" id="A0A1L6MW59"/>
<dbReference type="KEGG" id="pabo:BCY86_02995"/>
<evidence type="ECO:0000256" key="14">
    <source>
        <dbReference type="ARBA" id="ARBA00048586"/>
    </source>
</evidence>
<dbReference type="PANTHER" id="PTHR14269:SF62">
    <property type="entry name" value="CDP-DIACYLGLYCEROL--GLYCEROL-3-PHOSPHATE 3-PHOSPHATIDYLTRANSFERASE 1, CHLOROPLASTIC"/>
    <property type="match status" value="1"/>
</dbReference>
<keyword evidence="9 17" id="KW-1133">Transmembrane helix</keyword>